<gene>
    <name evidence="3" type="primary">LOC120106927</name>
</gene>
<reference evidence="3" key="1">
    <citation type="submission" date="2025-08" db="UniProtKB">
        <authorList>
            <consortium name="RefSeq"/>
        </authorList>
    </citation>
    <scope>IDENTIFICATION</scope>
    <source>
        <tissue evidence="3">Young leaves</tissue>
    </source>
</reference>
<feature type="region of interest" description="Disordered" evidence="1">
    <location>
        <begin position="105"/>
        <end position="135"/>
    </location>
</feature>
<dbReference type="AlphaFoldDB" id="A0A8B8ZP00"/>
<protein>
    <submittedName>
        <fullName evidence="3">Colicin-A-like</fullName>
    </submittedName>
</protein>
<accession>A0A8B8ZP00</accession>
<organism evidence="2 3">
    <name type="scientific">Phoenix dactylifera</name>
    <name type="common">Date palm</name>
    <dbReference type="NCBI Taxonomy" id="42345"/>
    <lineage>
        <taxon>Eukaryota</taxon>
        <taxon>Viridiplantae</taxon>
        <taxon>Streptophyta</taxon>
        <taxon>Embryophyta</taxon>
        <taxon>Tracheophyta</taxon>
        <taxon>Spermatophyta</taxon>
        <taxon>Magnoliopsida</taxon>
        <taxon>Liliopsida</taxon>
        <taxon>Arecaceae</taxon>
        <taxon>Coryphoideae</taxon>
        <taxon>Phoeniceae</taxon>
        <taxon>Phoenix</taxon>
    </lineage>
</organism>
<dbReference type="KEGG" id="pda:120106927"/>
<proteinExistence type="predicted"/>
<feature type="compositionally biased region" description="Low complexity" evidence="1">
    <location>
        <begin position="339"/>
        <end position="350"/>
    </location>
</feature>
<name>A0A8B8ZP00_PHODC</name>
<feature type="compositionally biased region" description="Low complexity" evidence="1">
    <location>
        <begin position="310"/>
        <end position="320"/>
    </location>
</feature>
<feature type="region of interest" description="Disordered" evidence="1">
    <location>
        <begin position="281"/>
        <end position="359"/>
    </location>
</feature>
<feature type="compositionally biased region" description="Polar residues" evidence="1">
    <location>
        <begin position="290"/>
        <end position="300"/>
    </location>
</feature>
<dbReference type="RefSeq" id="XP_038975951.1">
    <property type="nucleotide sequence ID" value="XM_039120023.1"/>
</dbReference>
<keyword evidence="2" id="KW-1185">Reference proteome</keyword>
<dbReference type="SUPFAM" id="SSF57997">
    <property type="entry name" value="Tropomyosin"/>
    <property type="match status" value="1"/>
</dbReference>
<dbReference type="GeneID" id="120106927"/>
<evidence type="ECO:0000256" key="1">
    <source>
        <dbReference type="SAM" id="MobiDB-lite"/>
    </source>
</evidence>
<dbReference type="Proteomes" id="UP000228380">
    <property type="component" value="Unplaced"/>
</dbReference>
<sequence>MFIVAGNWTRERPSAGEEGLRYLGGGASAGGVLLETCKKPMVGLSGAGPPMVKSVRSLYGGGDSDIAKMVTKSNVLYARFQKRAAELAGEQPGPKKKARISAAVVAEKSAPRAERSEAGRGEGSSSGGTSSAEATMALPCPAPISQHLHEIETLMHIVQDYRDRARRHQRGQEEAEARCLASEAEQKVLQTKVEAAEDKIRALTTELEEEKGAHALAKSEVRAVEARRAEATLMLAIREQEVKEVHLKAQELEARLSEAQSLLAVREQEVRDLERKAKQREAREKVAREQAQNAGVNTSKDPARAEVQAAEEATWEAPAEGDPEGVPYATPEAAGEIPAEASATAAGQAGEPRDAPAENFEAVVADDLGAGAEAAITS</sequence>
<feature type="compositionally biased region" description="Basic and acidic residues" evidence="1">
    <location>
        <begin position="109"/>
        <end position="120"/>
    </location>
</feature>
<evidence type="ECO:0000313" key="3">
    <source>
        <dbReference type="RefSeq" id="XP_038975951.1"/>
    </source>
</evidence>
<evidence type="ECO:0000313" key="2">
    <source>
        <dbReference type="Proteomes" id="UP000228380"/>
    </source>
</evidence>